<comment type="caution">
    <text evidence="9">The sequence shown here is derived from an EMBL/GenBank/DDBJ whole genome shotgun (WGS) entry which is preliminary data.</text>
</comment>
<dbReference type="RefSeq" id="WP_306974303.1">
    <property type="nucleotide sequence ID" value="NZ_JAUSTQ010000002.1"/>
</dbReference>
<evidence type="ECO:0000313" key="9">
    <source>
        <dbReference type="EMBL" id="MDQ0158523.1"/>
    </source>
</evidence>
<organism evidence="9 10">
    <name type="scientific">Alkalibacillus salilacus</name>
    <dbReference type="NCBI Taxonomy" id="284582"/>
    <lineage>
        <taxon>Bacteria</taxon>
        <taxon>Bacillati</taxon>
        <taxon>Bacillota</taxon>
        <taxon>Bacilli</taxon>
        <taxon>Bacillales</taxon>
        <taxon>Bacillaceae</taxon>
        <taxon>Alkalibacillus</taxon>
    </lineage>
</organism>
<reference evidence="9 10" key="1">
    <citation type="submission" date="2023-07" db="EMBL/GenBank/DDBJ databases">
        <title>Genomic Encyclopedia of Type Strains, Phase IV (KMG-IV): sequencing the most valuable type-strain genomes for metagenomic binning, comparative biology and taxonomic classification.</title>
        <authorList>
            <person name="Goeker M."/>
        </authorList>
    </citation>
    <scope>NUCLEOTIDE SEQUENCE [LARGE SCALE GENOMIC DNA]</scope>
    <source>
        <strain evidence="9 10">DSM 16460</strain>
    </source>
</reference>
<dbReference type="PRINTS" id="PR00725">
    <property type="entry name" value="DADACBPTASE1"/>
</dbReference>
<dbReference type="SUPFAM" id="SSF56601">
    <property type="entry name" value="beta-lactamase/transpeptidase-like"/>
    <property type="match status" value="1"/>
</dbReference>
<dbReference type="PANTHER" id="PTHR21581">
    <property type="entry name" value="D-ALANYL-D-ALANINE CARBOXYPEPTIDASE"/>
    <property type="match status" value="1"/>
</dbReference>
<evidence type="ECO:0000256" key="6">
    <source>
        <dbReference type="ARBA" id="ARBA00023316"/>
    </source>
</evidence>
<dbReference type="Gene3D" id="3.40.710.10">
    <property type="entry name" value="DD-peptidase/beta-lactamase superfamily"/>
    <property type="match status" value="1"/>
</dbReference>
<dbReference type="PANTHER" id="PTHR21581:SF33">
    <property type="entry name" value="D-ALANYL-D-ALANINE CARBOXYPEPTIDASE DACB"/>
    <property type="match status" value="1"/>
</dbReference>
<comment type="similarity">
    <text evidence="1 7">Belongs to the peptidase S11 family.</text>
</comment>
<name>A0ABT9VC68_9BACI</name>
<proteinExistence type="inferred from homology"/>
<gene>
    <name evidence="9" type="ORF">J2S77_000479</name>
</gene>
<keyword evidence="3 9" id="KW-0378">Hydrolase</keyword>
<dbReference type="InterPro" id="IPR018044">
    <property type="entry name" value="Peptidase_S11"/>
</dbReference>
<keyword evidence="9" id="KW-0121">Carboxypeptidase</keyword>
<evidence type="ECO:0000256" key="4">
    <source>
        <dbReference type="ARBA" id="ARBA00022960"/>
    </source>
</evidence>
<dbReference type="Proteomes" id="UP001224359">
    <property type="component" value="Unassembled WGS sequence"/>
</dbReference>
<evidence type="ECO:0000259" key="8">
    <source>
        <dbReference type="Pfam" id="PF00768"/>
    </source>
</evidence>
<evidence type="ECO:0000256" key="2">
    <source>
        <dbReference type="ARBA" id="ARBA00022729"/>
    </source>
</evidence>
<evidence type="ECO:0000313" key="10">
    <source>
        <dbReference type="Proteomes" id="UP001224359"/>
    </source>
</evidence>
<keyword evidence="4" id="KW-0133">Cell shape</keyword>
<dbReference type="InterPro" id="IPR012338">
    <property type="entry name" value="Beta-lactam/transpept-like"/>
</dbReference>
<protein>
    <submittedName>
        <fullName evidence="9">D-alanyl-D-alanine carboxypeptidase</fullName>
        <ecNumber evidence="9">3.4.16.4</ecNumber>
    </submittedName>
</protein>
<keyword evidence="6" id="KW-0961">Cell wall biogenesis/degradation</keyword>
<sequence length="301" mass="33798">MKLIRIFIVMMILFYVLPHSVQAEPSLSAHHAVVIDMETGEVLFNKDANSEESIASITKIMTAIVAIEHGDLNQSVEISQQAASTVGSSIYTKPGDQYPLRDLIYGLMLRSGNDAAVAIAEHIAGSEGGFAYLMNEKADWLGMTQSQFQNPHGLDEEGHYSSALDMAKLTRYAMNSEPVFREIFGSKTYLSEEEDYPWHNKNKLLMTYDDVCTGGKTGYTSTAGRTLVTTAKQDHHELVVVTIDAKRDWQDHKELYEYGFEQLEDQPEIPITFTEEEEKPLSSFRTMISEAFQHLQGGPTW</sequence>
<feature type="domain" description="Peptidase S11 D-alanyl-D-alanine carboxypeptidase A N-terminal" evidence="8">
    <location>
        <begin position="22"/>
        <end position="246"/>
    </location>
</feature>
<evidence type="ECO:0000256" key="3">
    <source>
        <dbReference type="ARBA" id="ARBA00022801"/>
    </source>
</evidence>
<dbReference type="EMBL" id="JAUSTQ010000002">
    <property type="protein sequence ID" value="MDQ0158523.1"/>
    <property type="molecule type" value="Genomic_DNA"/>
</dbReference>
<evidence type="ECO:0000256" key="1">
    <source>
        <dbReference type="ARBA" id="ARBA00007164"/>
    </source>
</evidence>
<dbReference type="Pfam" id="PF00768">
    <property type="entry name" value="Peptidase_S11"/>
    <property type="match status" value="1"/>
</dbReference>
<dbReference type="EC" id="3.4.16.4" evidence="9"/>
<keyword evidence="2" id="KW-0732">Signal</keyword>
<dbReference type="InterPro" id="IPR001967">
    <property type="entry name" value="Peptidase_S11_N"/>
</dbReference>
<dbReference type="GO" id="GO:0009002">
    <property type="term" value="F:serine-type D-Ala-D-Ala carboxypeptidase activity"/>
    <property type="evidence" value="ECO:0007669"/>
    <property type="project" value="UniProtKB-EC"/>
</dbReference>
<accession>A0ABT9VC68</accession>
<evidence type="ECO:0000256" key="7">
    <source>
        <dbReference type="RuleBase" id="RU004016"/>
    </source>
</evidence>
<keyword evidence="10" id="KW-1185">Reference proteome</keyword>
<keyword evidence="5" id="KW-0573">Peptidoglycan synthesis</keyword>
<keyword evidence="9" id="KW-0645">Protease</keyword>
<evidence type="ECO:0000256" key="5">
    <source>
        <dbReference type="ARBA" id="ARBA00022984"/>
    </source>
</evidence>